<dbReference type="AlphaFoldDB" id="A0A4U7ATI5"/>
<gene>
    <name evidence="1" type="ORF">C1H76_7431</name>
</gene>
<evidence type="ECO:0000313" key="1">
    <source>
        <dbReference type="EMBL" id="TKX20395.1"/>
    </source>
</evidence>
<protein>
    <submittedName>
        <fullName evidence="1">Uncharacterized protein</fullName>
    </submittedName>
</protein>
<proteinExistence type="predicted"/>
<sequence length="302" mass="32968">MYLGRLFYVHQAALTGSSLPGADRTAIRTGAIVIANGEAINCLRNAGVPEKQLVPVAGGERVPLFKRQDRLNALSGDIECAPGPPGAPAMPAHIYAALSVHVWPSLHCLMPGKSHADVPEVMDTGVKYTGEASQYQCTLDITFGMKYGLLRVGQHMPRETMAQGMQSFVEYVEDKRNAMSYYDGGQLMYNFLIGDKALLWSAHLGGYRGILESIQPKPNVLVQAIAGRANLNGRPFDGSAAEFAVKTSQWLGEPEKVIWCLHDDSPIKPLRVNTTPATDLVQQETRSRVIDLQPTEVYALFS</sequence>
<name>A0A4U7ATI5_9PEZI</name>
<dbReference type="Proteomes" id="UP000308133">
    <property type="component" value="Unassembled WGS sequence"/>
</dbReference>
<comment type="caution">
    <text evidence="1">The sequence shown here is derived from an EMBL/GenBank/DDBJ whole genome shotgun (WGS) entry which is preliminary data.</text>
</comment>
<dbReference type="EMBL" id="PTQR01000089">
    <property type="protein sequence ID" value="TKX20395.1"/>
    <property type="molecule type" value="Genomic_DNA"/>
</dbReference>
<organism evidence="1 2">
    <name type="scientific">Elsinoe australis</name>
    <dbReference type="NCBI Taxonomy" id="40998"/>
    <lineage>
        <taxon>Eukaryota</taxon>
        <taxon>Fungi</taxon>
        <taxon>Dikarya</taxon>
        <taxon>Ascomycota</taxon>
        <taxon>Pezizomycotina</taxon>
        <taxon>Dothideomycetes</taxon>
        <taxon>Dothideomycetidae</taxon>
        <taxon>Myriangiales</taxon>
        <taxon>Elsinoaceae</taxon>
        <taxon>Elsinoe</taxon>
    </lineage>
</organism>
<accession>A0A4U7ATI5</accession>
<evidence type="ECO:0000313" key="2">
    <source>
        <dbReference type="Proteomes" id="UP000308133"/>
    </source>
</evidence>
<reference evidence="1 2" key="1">
    <citation type="submission" date="2018-02" db="EMBL/GenBank/DDBJ databases">
        <title>Draft genome sequences of Elsinoe sp., causing black scab on jojoba.</title>
        <authorList>
            <person name="Stodart B."/>
            <person name="Jeffress S."/>
            <person name="Ash G."/>
            <person name="Arun Chinnappa K."/>
        </authorList>
    </citation>
    <scope>NUCLEOTIDE SEQUENCE [LARGE SCALE GENOMIC DNA]</scope>
    <source>
        <strain evidence="1 2">Hillstone_2</strain>
    </source>
</reference>